<comment type="similarity">
    <text evidence="3">Belongs to the long-chain O-acyltransferase family.</text>
</comment>
<comment type="pathway">
    <text evidence="2">Lipid metabolism.</text>
</comment>
<dbReference type="EMBL" id="AP012057">
    <property type="protein sequence ID" value="BAN01862.1"/>
    <property type="molecule type" value="Genomic_DNA"/>
</dbReference>
<evidence type="ECO:0000256" key="9">
    <source>
        <dbReference type="ARBA" id="ARBA00023315"/>
    </source>
</evidence>
<evidence type="ECO:0000259" key="12">
    <source>
        <dbReference type="Pfam" id="PF06974"/>
    </source>
</evidence>
<evidence type="ECO:0000259" key="11">
    <source>
        <dbReference type="Pfam" id="PF03007"/>
    </source>
</evidence>
<dbReference type="EC" id="2.3.1.20" evidence="4"/>
<dbReference type="KEGG" id="aym:YM304_15480"/>
<dbReference type="GO" id="GO:0006071">
    <property type="term" value="P:glycerol metabolic process"/>
    <property type="evidence" value="ECO:0007669"/>
    <property type="project" value="UniProtKB-KW"/>
</dbReference>
<evidence type="ECO:0000256" key="6">
    <source>
        <dbReference type="ARBA" id="ARBA00022679"/>
    </source>
</evidence>
<dbReference type="Proteomes" id="UP000011863">
    <property type="component" value="Chromosome"/>
</dbReference>
<feature type="domain" description="O-acyltransferase WSD1 C-terminal" evidence="12">
    <location>
        <begin position="311"/>
        <end position="447"/>
    </location>
</feature>
<dbReference type="InterPro" id="IPR045034">
    <property type="entry name" value="O-acyltransferase_WSD1-like"/>
</dbReference>
<evidence type="ECO:0000256" key="10">
    <source>
        <dbReference type="ARBA" id="ARBA00048109"/>
    </source>
</evidence>
<organism evidence="13 14">
    <name type="scientific">Ilumatobacter coccineus (strain NBRC 103263 / KCTC 29153 / YM16-304)</name>
    <dbReference type="NCBI Taxonomy" id="1313172"/>
    <lineage>
        <taxon>Bacteria</taxon>
        <taxon>Bacillati</taxon>
        <taxon>Actinomycetota</taxon>
        <taxon>Acidimicrobiia</taxon>
        <taxon>Acidimicrobiales</taxon>
        <taxon>Ilumatobacteraceae</taxon>
        <taxon>Ilumatobacter</taxon>
    </lineage>
</organism>
<name>A0A6C7E726_ILUCY</name>
<evidence type="ECO:0000256" key="4">
    <source>
        <dbReference type="ARBA" id="ARBA00013244"/>
    </source>
</evidence>
<dbReference type="GO" id="GO:0005886">
    <property type="term" value="C:plasma membrane"/>
    <property type="evidence" value="ECO:0007669"/>
    <property type="project" value="TreeGrafter"/>
</dbReference>
<dbReference type="Gene3D" id="3.30.559.10">
    <property type="entry name" value="Chloramphenicol acetyltransferase-like domain"/>
    <property type="match status" value="1"/>
</dbReference>
<dbReference type="AlphaFoldDB" id="A0A6C7E726"/>
<evidence type="ECO:0000256" key="2">
    <source>
        <dbReference type="ARBA" id="ARBA00005189"/>
    </source>
</evidence>
<accession>A0A6C7E726</accession>
<dbReference type="Pfam" id="PF03007">
    <property type="entry name" value="WS_DGAT_cat"/>
    <property type="match status" value="1"/>
</dbReference>
<keyword evidence="8" id="KW-0443">Lipid metabolism</keyword>
<dbReference type="InterPro" id="IPR023213">
    <property type="entry name" value="CAT-like_dom_sf"/>
</dbReference>
<dbReference type="GO" id="GO:0001666">
    <property type="term" value="P:response to hypoxia"/>
    <property type="evidence" value="ECO:0007669"/>
    <property type="project" value="TreeGrafter"/>
</dbReference>
<dbReference type="UniPathway" id="UPA00282"/>
<evidence type="ECO:0000313" key="13">
    <source>
        <dbReference type="EMBL" id="BAN01862.1"/>
    </source>
</evidence>
<keyword evidence="5" id="KW-0444">Lipid biosynthesis</keyword>
<dbReference type="GO" id="GO:0051701">
    <property type="term" value="P:biological process involved in interaction with host"/>
    <property type="evidence" value="ECO:0007669"/>
    <property type="project" value="TreeGrafter"/>
</dbReference>
<evidence type="ECO:0000313" key="14">
    <source>
        <dbReference type="Proteomes" id="UP000011863"/>
    </source>
</evidence>
<dbReference type="GO" id="GO:0004144">
    <property type="term" value="F:diacylglycerol O-acyltransferase activity"/>
    <property type="evidence" value="ECO:0007669"/>
    <property type="project" value="UniProtKB-EC"/>
</dbReference>
<proteinExistence type="inferred from homology"/>
<evidence type="ECO:0000256" key="7">
    <source>
        <dbReference type="ARBA" id="ARBA00022798"/>
    </source>
</evidence>
<dbReference type="Pfam" id="PF06974">
    <property type="entry name" value="WS_DGAT_C"/>
    <property type="match status" value="1"/>
</dbReference>
<dbReference type="PANTHER" id="PTHR31650:SF1">
    <property type="entry name" value="WAX ESTER SYNTHASE_DIACYLGLYCEROL ACYLTRANSFERASE 4-RELATED"/>
    <property type="match status" value="1"/>
</dbReference>
<dbReference type="GO" id="GO:0071731">
    <property type="term" value="P:response to nitric oxide"/>
    <property type="evidence" value="ECO:0007669"/>
    <property type="project" value="TreeGrafter"/>
</dbReference>
<evidence type="ECO:0000256" key="5">
    <source>
        <dbReference type="ARBA" id="ARBA00022516"/>
    </source>
</evidence>
<dbReference type="InterPro" id="IPR009721">
    <property type="entry name" value="O-acyltransferase_WSD1_C"/>
</dbReference>
<dbReference type="SUPFAM" id="SSF52777">
    <property type="entry name" value="CoA-dependent acyltransferases"/>
    <property type="match status" value="1"/>
</dbReference>
<comment type="catalytic activity">
    <reaction evidence="10">
        <text>an acyl-CoA + a 1,2-diacyl-sn-glycerol = a triacyl-sn-glycerol + CoA</text>
        <dbReference type="Rhea" id="RHEA:10868"/>
        <dbReference type="ChEBI" id="CHEBI:17815"/>
        <dbReference type="ChEBI" id="CHEBI:57287"/>
        <dbReference type="ChEBI" id="CHEBI:58342"/>
        <dbReference type="ChEBI" id="CHEBI:64615"/>
        <dbReference type="EC" id="2.3.1.20"/>
    </reaction>
</comment>
<keyword evidence="14" id="KW-1185">Reference proteome</keyword>
<keyword evidence="7" id="KW-0319">Glycerol metabolism</keyword>
<gene>
    <name evidence="13" type="ORF">YM304_15480</name>
</gene>
<dbReference type="PANTHER" id="PTHR31650">
    <property type="entry name" value="O-ACYLTRANSFERASE (WSD1-LIKE) FAMILY PROTEIN"/>
    <property type="match status" value="1"/>
</dbReference>
<keyword evidence="9 13" id="KW-0012">Acyltransferase</keyword>
<protein>
    <recommendedName>
        <fullName evidence="4">diacylglycerol O-acyltransferase</fullName>
        <ecNumber evidence="4">2.3.1.20</ecNumber>
    </recommendedName>
</protein>
<sequence length="455" mass="49356">MSDAEGLMWRLEKDPHLSSNIGTVTILDRAPDFDLFRQRLLGASLRMPRLRQCVRVAPANIAPPTWVTDSNFDIDHHVRRIALPKPGDERALFDLASLITAEPFDRTRPLWQFTVVEGLKGNRAALVQKLHHTIADGESGVQLSLEYLDFERDAIPPSMPDPDEIDEAREAADADNDAADMVRNVLAGAFRLPLGVLDQVRELLADPTQIPDATSSAADTVRGLVTQLSDVDGARSPLWTERSTRRHLETASAPFTETRAAAHALGGTLNTAFMTIATEAASRYHAELGAPVGELRASMAISTRTEGSGANAFSLVRMLVPTDDIDIDERFRAIQAATDSAVRASSSASLDKMATFASALPTSMITRLARQQAHTIDFATSNVKGSPVPMYLAGAQLLSNYPIGPLSGVAFNLTLLSYLGRLDMGLNTDAAAVKEPDMLRRFIVEAVDRFTSLAT</sequence>
<keyword evidence="6 13" id="KW-0808">Transferase</keyword>
<dbReference type="InterPro" id="IPR004255">
    <property type="entry name" value="O-acyltransferase_WSD1_N"/>
</dbReference>
<dbReference type="GO" id="GO:0019432">
    <property type="term" value="P:triglyceride biosynthetic process"/>
    <property type="evidence" value="ECO:0007669"/>
    <property type="project" value="UniProtKB-UniPathway"/>
</dbReference>
<reference evidence="13 14" key="1">
    <citation type="journal article" date="2013" name="Int. J. Syst. Evol. Microbiol.">
        <title>Ilumatobacter nonamiense sp. nov. and Ilumatobacter coccineum sp. nov., isolated from seashore sand.</title>
        <authorList>
            <person name="Matsumoto A."/>
            <person name="Kasai H."/>
            <person name="Matsuo Y."/>
            <person name="Shizuri Y."/>
            <person name="Ichikawa N."/>
            <person name="Fujita N."/>
            <person name="Omura S."/>
            <person name="Takahashi Y."/>
        </authorList>
    </citation>
    <scope>NUCLEOTIDE SEQUENCE [LARGE SCALE GENOMIC DNA]</scope>
    <source>
        <strain evidence="14">NBRC 103263 / KCTC 29153 / YM16-304</strain>
    </source>
</reference>
<evidence type="ECO:0000256" key="8">
    <source>
        <dbReference type="ARBA" id="ARBA00023098"/>
    </source>
</evidence>
<comment type="pathway">
    <text evidence="1">Glycerolipid metabolism; triacylglycerol biosynthesis.</text>
</comment>
<evidence type="ECO:0000256" key="3">
    <source>
        <dbReference type="ARBA" id="ARBA00009587"/>
    </source>
</evidence>
<evidence type="ECO:0000256" key="1">
    <source>
        <dbReference type="ARBA" id="ARBA00004771"/>
    </source>
</evidence>
<feature type="domain" description="O-acyltransferase WSD1-like N-terminal" evidence="11">
    <location>
        <begin position="2"/>
        <end position="272"/>
    </location>
</feature>